<dbReference type="RefSeq" id="WP_107532978.1">
    <property type="nucleotide sequence ID" value="NZ_PZEV01000078.1"/>
</dbReference>
<evidence type="ECO:0000313" key="1">
    <source>
        <dbReference type="EMBL" id="PTI49359.1"/>
    </source>
</evidence>
<accession>A0A2T4PXE2</accession>
<dbReference type="Proteomes" id="UP000240717">
    <property type="component" value="Unassembled WGS sequence"/>
</dbReference>
<comment type="caution">
    <text evidence="1">The sequence shown here is derived from an EMBL/GenBank/DDBJ whole genome shotgun (WGS) entry which is preliminary data.</text>
</comment>
<gene>
    <name evidence="1" type="ORF">BU085_12250</name>
</gene>
<dbReference type="AlphaFoldDB" id="A0A2T4PXE2"/>
<proteinExistence type="predicted"/>
<evidence type="ECO:0000313" key="2">
    <source>
        <dbReference type="Proteomes" id="UP000240717"/>
    </source>
</evidence>
<dbReference type="EMBL" id="PZEV01000078">
    <property type="protein sequence ID" value="PTI49359.1"/>
    <property type="molecule type" value="Genomic_DNA"/>
</dbReference>
<dbReference type="STRING" id="1194526.A284_09315"/>
<organism evidence="1 2">
    <name type="scientific">Staphylococcus warneri</name>
    <dbReference type="NCBI Taxonomy" id="1292"/>
    <lineage>
        <taxon>Bacteria</taxon>
        <taxon>Bacillati</taxon>
        <taxon>Bacillota</taxon>
        <taxon>Bacilli</taxon>
        <taxon>Bacillales</taxon>
        <taxon>Staphylococcaceae</taxon>
        <taxon>Staphylococcus</taxon>
    </lineage>
</organism>
<protein>
    <submittedName>
        <fullName evidence="1">Uncharacterized protein</fullName>
    </submittedName>
</protein>
<sequence>MDKNKEFRFLKGNITSLYMKLTNLYEILLKNSSCNVNDEKMILLNEVDHLLVNLSFYCHIHDDYNNLNIEFIAPMRTFYLLARECLISENVNMDDIYLYVYEMESVYEQGINILNEMFNTM</sequence>
<reference evidence="1 2" key="1">
    <citation type="journal article" date="2016" name="Front. Microbiol.">
        <title>Comprehensive Phylogenetic Analysis of Bovine Non-aureus Staphylococci Species Based on Whole-Genome Sequencing.</title>
        <authorList>
            <person name="Naushad S."/>
            <person name="Barkema H.W."/>
            <person name="Luby C."/>
            <person name="Condas L.A."/>
            <person name="Nobrega D.B."/>
            <person name="Carson D.A."/>
            <person name="De Buck J."/>
        </authorList>
    </citation>
    <scope>NUCLEOTIDE SEQUENCE [LARGE SCALE GENOMIC DNA]</scope>
    <source>
        <strain evidence="1 2">SNUC 2993</strain>
    </source>
</reference>
<name>A0A2T4PXE2_STAWA</name>